<dbReference type="Pfam" id="PF13609">
    <property type="entry name" value="Porin_4"/>
    <property type="match status" value="1"/>
</dbReference>
<dbReference type="PRINTS" id="PR00182">
    <property type="entry name" value="ECOLNEIPORIN"/>
</dbReference>
<evidence type="ECO:0000256" key="11">
    <source>
        <dbReference type="SAM" id="Phobius"/>
    </source>
</evidence>
<comment type="subunit">
    <text evidence="2">Homotrimer.</text>
</comment>
<feature type="domain" description="Porin" evidence="12">
    <location>
        <begin position="60"/>
        <end position="377"/>
    </location>
</feature>
<dbReference type="InterPro" id="IPR050298">
    <property type="entry name" value="Gram-neg_bact_OMP"/>
</dbReference>
<keyword evidence="9 11" id="KW-0472">Membrane</keyword>
<keyword evidence="4" id="KW-1134">Transmembrane beta strand</keyword>
<dbReference type="Gene3D" id="2.40.160.10">
    <property type="entry name" value="Porin"/>
    <property type="match status" value="1"/>
</dbReference>
<dbReference type="CDD" id="cd00342">
    <property type="entry name" value="gram_neg_porins"/>
    <property type="match status" value="1"/>
</dbReference>
<dbReference type="AlphaFoldDB" id="A0A6I6CTB6"/>
<dbReference type="GO" id="GO:0009279">
    <property type="term" value="C:cell outer membrane"/>
    <property type="evidence" value="ECO:0007669"/>
    <property type="project" value="UniProtKB-SubCell"/>
</dbReference>
<keyword evidence="11" id="KW-1133">Transmembrane helix</keyword>
<keyword evidence="7" id="KW-0406">Ion transport</keyword>
<dbReference type="SUPFAM" id="SSF56935">
    <property type="entry name" value="Porins"/>
    <property type="match status" value="1"/>
</dbReference>
<keyword evidence="14" id="KW-1185">Reference proteome</keyword>
<organism evidence="13 14">
    <name type="scientific">Guyparkeria halophila</name>
    <dbReference type="NCBI Taxonomy" id="47960"/>
    <lineage>
        <taxon>Bacteria</taxon>
        <taxon>Pseudomonadati</taxon>
        <taxon>Pseudomonadota</taxon>
        <taxon>Gammaproteobacteria</taxon>
        <taxon>Chromatiales</taxon>
        <taxon>Thioalkalibacteraceae</taxon>
        <taxon>Guyparkeria</taxon>
    </lineage>
</organism>
<dbReference type="GO" id="GO:0015288">
    <property type="term" value="F:porin activity"/>
    <property type="evidence" value="ECO:0007669"/>
    <property type="project" value="UniProtKB-KW"/>
</dbReference>
<sequence>MQQKSVRLLQTGPRGVVSASHLTSIGRVPGQTHRMMPGKFGNLTTTLEMEPMKKNIIAMAVAAAVAAPAAAMADTTLYGKIHASYDFWGGDNADDSDYSLASNSSRIGIKGKEEISDNLSLIYQWEQGIDWGGDAGSGIGGNTRNTFVGFTGGWGTVIAGRHDTPMKLVGRKYDLFGDTVAGARSITKGLSANAAVDGETAGFDERIDNVVAYATPDLAGFQAMGAYISNWSGDDQTAATRINNEYDAYSISAGYEIAGFSIDGAYEVHNMADPAVVGMTDEESAYRVGAGYEIGGFKLVGLYQSISDVGFVSGADVDMWGAGAAYSFGKSTIKGQYYAADDVDGVDDSDGELWSVGYDYKMSKQTKVYAVYGSMESGANANYELGYGTGHGERAYYDGDGNDSNAFSVGVIHKF</sequence>
<dbReference type="KEGG" id="ghl:GM160_01645"/>
<evidence type="ECO:0000259" key="12">
    <source>
        <dbReference type="Pfam" id="PF13609"/>
    </source>
</evidence>
<reference evidence="13 14" key="1">
    <citation type="submission" date="2019-11" db="EMBL/GenBank/DDBJ databases">
        <authorList>
            <person name="Zhang J."/>
            <person name="Sun C."/>
        </authorList>
    </citation>
    <scope>NUCLEOTIDE SEQUENCE [LARGE SCALE GENOMIC DNA]</scope>
    <source>
        <strain evidence="14">sp2</strain>
    </source>
</reference>
<keyword evidence="5 11" id="KW-0812">Transmembrane</keyword>
<dbReference type="PANTHER" id="PTHR34501">
    <property type="entry name" value="PROTEIN YDDL-RELATED"/>
    <property type="match status" value="1"/>
</dbReference>
<dbReference type="PANTHER" id="PTHR34501:SF9">
    <property type="entry name" value="MAJOR OUTER MEMBRANE PROTEIN P.IA"/>
    <property type="match status" value="1"/>
</dbReference>
<evidence type="ECO:0000256" key="3">
    <source>
        <dbReference type="ARBA" id="ARBA00022448"/>
    </source>
</evidence>
<proteinExistence type="predicted"/>
<gene>
    <name evidence="13" type="ORF">GM160_01645</name>
</gene>
<keyword evidence="3" id="KW-0813">Transport</keyword>
<keyword evidence="10" id="KW-0998">Cell outer membrane</keyword>
<protein>
    <submittedName>
        <fullName evidence="13">Porin</fullName>
    </submittedName>
</protein>
<dbReference type="InterPro" id="IPR023614">
    <property type="entry name" value="Porin_dom_sf"/>
</dbReference>
<evidence type="ECO:0000256" key="5">
    <source>
        <dbReference type="ARBA" id="ARBA00022692"/>
    </source>
</evidence>
<evidence type="ECO:0000256" key="9">
    <source>
        <dbReference type="ARBA" id="ARBA00023136"/>
    </source>
</evidence>
<dbReference type="InterPro" id="IPR001702">
    <property type="entry name" value="Porin_Gram-ve"/>
</dbReference>
<name>A0A6I6CTB6_9GAMM</name>
<dbReference type="InterPro" id="IPR033900">
    <property type="entry name" value="Gram_neg_porin_domain"/>
</dbReference>
<evidence type="ECO:0000313" key="13">
    <source>
        <dbReference type="EMBL" id="QGT77696.1"/>
    </source>
</evidence>
<feature type="transmembrane region" description="Helical" evidence="11">
    <location>
        <begin position="56"/>
        <end position="73"/>
    </location>
</feature>
<evidence type="ECO:0000256" key="6">
    <source>
        <dbReference type="ARBA" id="ARBA00022729"/>
    </source>
</evidence>
<evidence type="ECO:0000256" key="8">
    <source>
        <dbReference type="ARBA" id="ARBA00023114"/>
    </source>
</evidence>
<evidence type="ECO:0000256" key="7">
    <source>
        <dbReference type="ARBA" id="ARBA00023065"/>
    </source>
</evidence>
<comment type="subcellular location">
    <subcellularLocation>
        <location evidence="1">Cell outer membrane</location>
        <topology evidence="1">Multi-pass membrane protein</topology>
    </subcellularLocation>
</comment>
<evidence type="ECO:0000256" key="4">
    <source>
        <dbReference type="ARBA" id="ARBA00022452"/>
    </source>
</evidence>
<evidence type="ECO:0000256" key="2">
    <source>
        <dbReference type="ARBA" id="ARBA00011233"/>
    </source>
</evidence>
<evidence type="ECO:0000256" key="10">
    <source>
        <dbReference type="ARBA" id="ARBA00023237"/>
    </source>
</evidence>
<evidence type="ECO:0000313" key="14">
    <source>
        <dbReference type="Proteomes" id="UP000427716"/>
    </source>
</evidence>
<keyword evidence="6" id="KW-0732">Signal</keyword>
<dbReference type="GO" id="GO:0046930">
    <property type="term" value="C:pore complex"/>
    <property type="evidence" value="ECO:0007669"/>
    <property type="project" value="UniProtKB-KW"/>
</dbReference>
<accession>A0A6I6CTB6</accession>
<dbReference type="Proteomes" id="UP000427716">
    <property type="component" value="Chromosome"/>
</dbReference>
<dbReference type="EMBL" id="CP046415">
    <property type="protein sequence ID" value="QGT77696.1"/>
    <property type="molecule type" value="Genomic_DNA"/>
</dbReference>
<keyword evidence="8" id="KW-0626">Porin</keyword>
<dbReference type="GO" id="GO:0034220">
    <property type="term" value="P:monoatomic ion transmembrane transport"/>
    <property type="evidence" value="ECO:0007669"/>
    <property type="project" value="InterPro"/>
</dbReference>
<evidence type="ECO:0000256" key="1">
    <source>
        <dbReference type="ARBA" id="ARBA00004571"/>
    </source>
</evidence>